<evidence type="ECO:0000313" key="3">
    <source>
        <dbReference type="EMBL" id="GFY45931.1"/>
    </source>
</evidence>
<feature type="compositionally biased region" description="Basic and acidic residues" evidence="2">
    <location>
        <begin position="177"/>
        <end position="187"/>
    </location>
</feature>
<feature type="region of interest" description="Disordered" evidence="2">
    <location>
        <begin position="1"/>
        <end position="23"/>
    </location>
</feature>
<dbReference type="PANTHER" id="PTHR12932">
    <property type="entry name" value="P25 ALPHA-RELATED"/>
    <property type="match status" value="1"/>
</dbReference>
<dbReference type="AlphaFoldDB" id="A0A8X7BUZ6"/>
<proteinExistence type="inferred from homology"/>
<dbReference type="Pfam" id="PF05517">
    <property type="entry name" value="p25-alpha"/>
    <property type="match status" value="1"/>
</dbReference>
<dbReference type="PANTHER" id="PTHR12932:SF9">
    <property type="entry name" value="TUBULIN POLYMERIZATION-PROMOTING PROTEIN HOMOLOG"/>
    <property type="match status" value="1"/>
</dbReference>
<gene>
    <name evidence="3" type="primary">ringer</name>
    <name evidence="3" type="ORF">TNIN_212131</name>
</gene>
<dbReference type="Proteomes" id="UP000886998">
    <property type="component" value="Unassembled WGS sequence"/>
</dbReference>
<keyword evidence="4" id="KW-1185">Reference proteome</keyword>
<dbReference type="GO" id="GO:0005874">
    <property type="term" value="C:microtubule"/>
    <property type="evidence" value="ECO:0007669"/>
    <property type="project" value="TreeGrafter"/>
</dbReference>
<protein>
    <submittedName>
        <fullName evidence="3">Tubulin polymerization-promoting protein homolog</fullName>
    </submittedName>
</protein>
<dbReference type="Gene3D" id="1.10.238.10">
    <property type="entry name" value="EF-hand"/>
    <property type="match status" value="1"/>
</dbReference>
<dbReference type="InterPro" id="IPR011992">
    <property type="entry name" value="EF-hand-dom_pair"/>
</dbReference>
<dbReference type="GO" id="GO:0001578">
    <property type="term" value="P:microtubule bundle formation"/>
    <property type="evidence" value="ECO:0007669"/>
    <property type="project" value="TreeGrafter"/>
</dbReference>
<comment type="similarity">
    <text evidence="1">Belongs to the TPPP family.</text>
</comment>
<dbReference type="SUPFAM" id="SSF47473">
    <property type="entry name" value="EF-hand"/>
    <property type="match status" value="1"/>
</dbReference>
<reference evidence="3" key="1">
    <citation type="submission" date="2020-08" db="EMBL/GenBank/DDBJ databases">
        <title>Multicomponent nature underlies the extraordinary mechanical properties of spider dragline silk.</title>
        <authorList>
            <person name="Kono N."/>
            <person name="Nakamura H."/>
            <person name="Mori M."/>
            <person name="Yoshida Y."/>
            <person name="Ohtoshi R."/>
            <person name="Malay A.D."/>
            <person name="Moran D.A.P."/>
            <person name="Tomita M."/>
            <person name="Numata K."/>
            <person name="Arakawa K."/>
        </authorList>
    </citation>
    <scope>NUCLEOTIDE SEQUENCE</scope>
</reference>
<dbReference type="EMBL" id="BMAV01005130">
    <property type="protein sequence ID" value="GFY45931.1"/>
    <property type="molecule type" value="Genomic_DNA"/>
</dbReference>
<sequence>MSEKKEGTSKPKSRKSGSKGGDKDIAALFDTYARFGDRESDGTITLKNIDKWLKQADLLDKKGGVTHADTAITFSKIVKNKKRMDLNEFQEFIDTLARDKKIESTELTDKLIATGEPQMSSVTAPIKGGAVGRNLRRMTDTKLYTGAHKERFDDSGKGKGKEGREDFQENTGYVTGFKKDSPEKDKEKEDDEDKKKKK</sequence>
<evidence type="ECO:0000313" key="4">
    <source>
        <dbReference type="Proteomes" id="UP000886998"/>
    </source>
</evidence>
<dbReference type="GO" id="GO:0046785">
    <property type="term" value="P:microtubule polymerization"/>
    <property type="evidence" value="ECO:0007669"/>
    <property type="project" value="InterPro"/>
</dbReference>
<dbReference type="GO" id="GO:0015631">
    <property type="term" value="F:tubulin binding"/>
    <property type="evidence" value="ECO:0007669"/>
    <property type="project" value="InterPro"/>
</dbReference>
<dbReference type="InterPro" id="IPR008907">
    <property type="entry name" value="TPP/p25"/>
</dbReference>
<name>A0A8X7BUZ6_9ARAC</name>
<evidence type="ECO:0000256" key="2">
    <source>
        <dbReference type="SAM" id="MobiDB-lite"/>
    </source>
</evidence>
<feature type="region of interest" description="Disordered" evidence="2">
    <location>
        <begin position="142"/>
        <end position="198"/>
    </location>
</feature>
<accession>A0A8X7BUZ6</accession>
<comment type="caution">
    <text evidence="3">The sequence shown here is derived from an EMBL/GenBank/DDBJ whole genome shotgun (WGS) entry which is preliminary data.</text>
</comment>
<organism evidence="3 4">
    <name type="scientific">Trichonephila inaurata madagascariensis</name>
    <dbReference type="NCBI Taxonomy" id="2747483"/>
    <lineage>
        <taxon>Eukaryota</taxon>
        <taxon>Metazoa</taxon>
        <taxon>Ecdysozoa</taxon>
        <taxon>Arthropoda</taxon>
        <taxon>Chelicerata</taxon>
        <taxon>Arachnida</taxon>
        <taxon>Araneae</taxon>
        <taxon>Araneomorphae</taxon>
        <taxon>Entelegynae</taxon>
        <taxon>Araneoidea</taxon>
        <taxon>Nephilidae</taxon>
        <taxon>Trichonephila</taxon>
        <taxon>Trichonephila inaurata</taxon>
    </lineage>
</organism>
<dbReference type="GO" id="GO:0032273">
    <property type="term" value="P:positive regulation of protein polymerization"/>
    <property type="evidence" value="ECO:0007669"/>
    <property type="project" value="TreeGrafter"/>
</dbReference>
<feature type="compositionally biased region" description="Basic and acidic residues" evidence="2">
    <location>
        <begin position="147"/>
        <end position="167"/>
    </location>
</feature>
<dbReference type="OrthoDB" id="548799at2759"/>
<evidence type="ECO:0000256" key="1">
    <source>
        <dbReference type="ARBA" id="ARBA00010994"/>
    </source>
</evidence>